<dbReference type="GO" id="GO:0000166">
    <property type="term" value="F:nucleotide binding"/>
    <property type="evidence" value="ECO:0007669"/>
    <property type="project" value="InterPro"/>
</dbReference>
<dbReference type="InterPro" id="IPR023214">
    <property type="entry name" value="HAD_sf"/>
</dbReference>
<keyword evidence="2" id="KW-0812">Transmembrane</keyword>
<evidence type="ECO:0000256" key="5">
    <source>
        <dbReference type="ARBA" id="ARBA00022989"/>
    </source>
</evidence>
<dbReference type="AlphaFoldDB" id="A0A3S4XEP9"/>
<dbReference type="GO" id="GO:0005507">
    <property type="term" value="F:copper ion binding"/>
    <property type="evidence" value="ECO:0007669"/>
    <property type="project" value="TreeGrafter"/>
</dbReference>
<keyword evidence="6" id="KW-0472">Membrane</keyword>
<dbReference type="SUPFAM" id="SSF81660">
    <property type="entry name" value="Metal cation-transporting ATPase, ATP-binding domain N"/>
    <property type="match status" value="1"/>
</dbReference>
<evidence type="ECO:0000256" key="2">
    <source>
        <dbReference type="ARBA" id="ARBA00022692"/>
    </source>
</evidence>
<protein>
    <submittedName>
        <fullName evidence="8">Cation-transporting P-type ATPase A</fullName>
        <ecNumber evidence="8">3.6.3.-</ecNumber>
    </submittedName>
</protein>
<reference evidence="8 9" key="1">
    <citation type="submission" date="2018-06" db="EMBL/GenBank/DDBJ databases">
        <authorList>
            <consortium name="Pathogen Informatics"/>
            <person name="Doyle S."/>
        </authorList>
    </citation>
    <scope>NUCLEOTIDE SEQUENCE [LARGE SCALE GENOMIC DNA]</scope>
    <source>
        <strain evidence="8 9">NCTC10254</strain>
    </source>
</reference>
<dbReference type="RefSeq" id="WP_005519470.1">
    <property type="nucleotide sequence ID" value="NZ_CAUSYL010000012.1"/>
</dbReference>
<dbReference type="GO" id="GO:0016787">
    <property type="term" value="F:hydrolase activity"/>
    <property type="evidence" value="ECO:0007669"/>
    <property type="project" value="UniProtKB-KW"/>
</dbReference>
<keyword evidence="8" id="KW-0378">Hydrolase</keyword>
<dbReference type="EC" id="3.6.3.-" evidence="8"/>
<comment type="subcellular location">
    <subcellularLocation>
        <location evidence="1">Membrane</location>
        <topology evidence="1">Multi-pass membrane protein</topology>
    </subcellularLocation>
</comment>
<dbReference type="GeneID" id="84572992"/>
<dbReference type="InterPro" id="IPR023299">
    <property type="entry name" value="ATPase_P-typ_cyto_dom_N"/>
</dbReference>
<dbReference type="Proteomes" id="UP000249886">
    <property type="component" value="Unassembled WGS sequence"/>
</dbReference>
<accession>A0A3S4XEP9</accession>
<evidence type="ECO:0000313" key="8">
    <source>
        <dbReference type="EMBL" id="SPW24211.1"/>
    </source>
</evidence>
<dbReference type="PANTHER" id="PTHR43520:SF8">
    <property type="entry name" value="P-TYPE CU(+) TRANSPORTER"/>
    <property type="match status" value="1"/>
</dbReference>
<dbReference type="Pfam" id="PF00122">
    <property type="entry name" value="E1-E2_ATPase"/>
    <property type="match status" value="1"/>
</dbReference>
<dbReference type="GO" id="GO:0055070">
    <property type="term" value="P:copper ion homeostasis"/>
    <property type="evidence" value="ECO:0007669"/>
    <property type="project" value="TreeGrafter"/>
</dbReference>
<keyword evidence="3" id="KW-0479">Metal-binding</keyword>
<dbReference type="EMBL" id="UARK01000001">
    <property type="protein sequence ID" value="SPW24211.1"/>
    <property type="molecule type" value="Genomic_DNA"/>
</dbReference>
<dbReference type="GO" id="GO:0043682">
    <property type="term" value="F:P-type divalent copper transporter activity"/>
    <property type="evidence" value="ECO:0007669"/>
    <property type="project" value="TreeGrafter"/>
</dbReference>
<evidence type="ECO:0000256" key="6">
    <source>
        <dbReference type="ARBA" id="ARBA00023136"/>
    </source>
</evidence>
<sequence>MAETPAAANVSDSADRISHATYTSVSSAISRAKQAAADVGINTNDLHTHEFSEEYFQGRTSFAFELTGLDSATSIGEIEEALEQLNGVKARIVYTSNMAWISANRGVDISALVGIFKHYGIEANLTDSSLRRRMAWSDVEEGRYRRSRRQHRRKHLAQQHFLHKQALEEEKQLEYLRKSGFLDGAEQRFVHKEPTDVLFTARNLITRWRLFASAFLTIPVIVICYMPSLQFNYWQWFVALLSFPVVTYGAYPFHRSFIGGLRRGMSALDGASSVAITLAYLWSLALIIFTDVGKISYRSDSELFAIKLAAFENGALFFDVACVMTFFLLAGRIFVRKSRASLPVELSQYKPVPNSTVIVVKKLRNNGKSIEQEVPIQKLNVGDDIIVPAGAIIPVDGVVIGGSAIIDACVLGLGKIATKVNGKVYAGCVNGEKALKIRVVATGHRTWLAAVYRWVAISSINQDHSDALATKTASFLVPTAIAIAFTDFSLWALATNNVNQAFATALAVLGCVAPVALAVSASVAMRQGIENAARKGVLIRDAQTVRRLDQVDTIIFNRVGALSEGEMTVETVTAGRGENPDLVLRVAGVLTLESDHPVSRALVRAARELRDSSSNSSIPGWIEVSQIEVDELGNFTGLIELPVKDSEGHVENRSVEAKLWRPRNLSDLQGRLAAAAVSDGTPIVVRWKGKDRGVITLHDEAKPDATSSVDALEAMGIETMMLSRDTYPVARRYGDSVGVSHVLAGIQPGQKEQTVRSVHNHGAAVAMVGDDSVDGCFRVASVGVMVGAMTSLPNPSHLEDTAADVVLLDGKTSPIPWLFSGARRMNRLIQSNFLFAWLYNGIAIAAACLGLLHPMLATVLMLASSLLIEFRSTLSRTF</sequence>
<dbReference type="Gene3D" id="3.40.1110.10">
    <property type="entry name" value="Calcium-transporting ATPase, cytoplasmic domain N"/>
    <property type="match status" value="1"/>
</dbReference>
<dbReference type="SUPFAM" id="SSF56784">
    <property type="entry name" value="HAD-like"/>
    <property type="match status" value="1"/>
</dbReference>
<feature type="domain" description="P-type ATPase A" evidence="7">
    <location>
        <begin position="370"/>
        <end position="453"/>
    </location>
</feature>
<dbReference type="InterPro" id="IPR023298">
    <property type="entry name" value="ATPase_P-typ_TM_dom_sf"/>
</dbReference>
<dbReference type="Pfam" id="PF00702">
    <property type="entry name" value="Hydrolase"/>
    <property type="match status" value="1"/>
</dbReference>
<dbReference type="InterPro" id="IPR008250">
    <property type="entry name" value="ATPase_P-typ_transduc_dom_A_sf"/>
</dbReference>
<evidence type="ECO:0000256" key="1">
    <source>
        <dbReference type="ARBA" id="ARBA00004141"/>
    </source>
</evidence>
<dbReference type="InterPro" id="IPR036412">
    <property type="entry name" value="HAD-like_sf"/>
</dbReference>
<dbReference type="GO" id="GO:0016020">
    <property type="term" value="C:membrane"/>
    <property type="evidence" value="ECO:0007669"/>
    <property type="project" value="UniProtKB-SubCell"/>
</dbReference>
<comment type="caution">
    <text evidence="8">The sequence shown here is derived from an EMBL/GenBank/DDBJ whole genome shotgun (WGS) entry which is preliminary data.</text>
</comment>
<evidence type="ECO:0000313" key="9">
    <source>
        <dbReference type="Proteomes" id="UP000249886"/>
    </source>
</evidence>
<proteinExistence type="predicted"/>
<keyword evidence="4" id="KW-1278">Translocase</keyword>
<evidence type="ECO:0000256" key="4">
    <source>
        <dbReference type="ARBA" id="ARBA00022967"/>
    </source>
</evidence>
<dbReference type="SUPFAM" id="SSF81653">
    <property type="entry name" value="Calcium ATPase, transduction domain A"/>
    <property type="match status" value="1"/>
</dbReference>
<keyword evidence="5" id="KW-1133">Transmembrane helix</keyword>
<gene>
    <name evidence="8" type="primary">ctpA_1</name>
    <name evidence="8" type="ORF">NCTC10254_00581</name>
</gene>
<name>A0A3S4XEP9_9CORY</name>
<dbReference type="Gene3D" id="2.70.150.10">
    <property type="entry name" value="Calcium-transporting ATPase, cytoplasmic transduction domain A"/>
    <property type="match status" value="1"/>
</dbReference>
<organism evidence="8 9">
    <name type="scientific">Corynebacterium matruchotii</name>
    <dbReference type="NCBI Taxonomy" id="43768"/>
    <lineage>
        <taxon>Bacteria</taxon>
        <taxon>Bacillati</taxon>
        <taxon>Actinomycetota</taxon>
        <taxon>Actinomycetes</taxon>
        <taxon>Mycobacteriales</taxon>
        <taxon>Corynebacteriaceae</taxon>
        <taxon>Corynebacterium</taxon>
    </lineage>
</organism>
<dbReference type="PANTHER" id="PTHR43520">
    <property type="entry name" value="ATP7, ISOFORM B"/>
    <property type="match status" value="1"/>
</dbReference>
<dbReference type="InterPro" id="IPR059000">
    <property type="entry name" value="ATPase_P-type_domA"/>
</dbReference>
<evidence type="ECO:0000259" key="7">
    <source>
        <dbReference type="Pfam" id="PF00122"/>
    </source>
</evidence>
<evidence type="ECO:0000256" key="3">
    <source>
        <dbReference type="ARBA" id="ARBA00022723"/>
    </source>
</evidence>
<dbReference type="Gene3D" id="3.40.50.1000">
    <property type="entry name" value="HAD superfamily/HAD-like"/>
    <property type="match status" value="1"/>
</dbReference>
<dbReference type="SUPFAM" id="SSF81665">
    <property type="entry name" value="Calcium ATPase, transmembrane domain M"/>
    <property type="match status" value="1"/>
</dbReference>